<feature type="region of interest" description="Disordered" evidence="7">
    <location>
        <begin position="64"/>
        <end position="99"/>
    </location>
</feature>
<evidence type="ECO:0000313" key="10">
    <source>
        <dbReference type="Proteomes" id="UP000245910"/>
    </source>
</evidence>
<dbReference type="InterPro" id="IPR007219">
    <property type="entry name" value="XnlR_reg_dom"/>
</dbReference>
<dbReference type="SMART" id="SM00066">
    <property type="entry name" value="GAL4"/>
    <property type="match status" value="1"/>
</dbReference>
<evidence type="ECO:0000313" key="9">
    <source>
        <dbReference type="EMBL" id="CEI63841.1"/>
    </source>
</evidence>
<sequence length="720" mass="80591">MTETANPNDSRPSSITPGRTRVARVACKACHARRVKCDAADSQPCWHCRTRGSECELIESKRGKYVRQSNVQSQQRRSSRRLQQTQSPAPDGDGTTSTESIAVATPENYATGRFTQNHQATEPSVTPNAQQQPQSNLTQAKDRSFFLGDSSSLSYIIELICTPRSGVSEPVKVHYPIPASIVERAVAPSRPQIEPLRLQDALTLPSRQISDRLVYIFFDIVHPPWPVVDRKSFLQLYRDGKASPLLLHAMFLVTFIFCDESLIQEAGFSDRVTARKYHYLRAKTLYDVDHETDRDILAASLHLLGFWWNGPDDQKDAWFWSGCATSYAQSLGLHRSTVASRLSPEKRALRKRIWWSIYTRDRHTAACLGKPCRVRDEDCDIEPVTEADLYFDDVMDDPLIPPQKEYHTAFFIEMSKAAEILGDIVIGEFSPRRLALERYEVPNLKTRLEQWESKLPECMKKAPLDETLGEAFWATQLHMAYQNYFILLFRPKAIDDMSSVEAERDKTARAAADYITRMTEDLIAVGTLRYTQMHMIPAVFGALSIHTLVICRKDPIRRQLAGNKSRQCILALSELAKSWPIGLWITKLFVNLLRRLTGQGSALSAGSIVDVRSRIANASGVNDGPALEPLRGGSGLRNPDEVMNGFNQQGNPASGFIDGTNGAAMADQQGSDIFQQPADQFGLDSFWAEDTIDVDLLLQHGLCPLLPADFGLMPPGTFGL</sequence>
<dbReference type="InterPro" id="IPR001138">
    <property type="entry name" value="Zn2Cys6_DnaBD"/>
</dbReference>
<dbReference type="EMBL" id="LN649229">
    <property type="protein sequence ID" value="CEI63841.1"/>
    <property type="molecule type" value="Genomic_DNA"/>
</dbReference>
<dbReference type="GO" id="GO:0006351">
    <property type="term" value="P:DNA-templated transcription"/>
    <property type="evidence" value="ECO:0007669"/>
    <property type="project" value="InterPro"/>
</dbReference>
<keyword evidence="1" id="KW-0479">Metal-binding</keyword>
<dbReference type="SMART" id="SM00906">
    <property type="entry name" value="Fungal_trans"/>
    <property type="match status" value="1"/>
</dbReference>
<reference evidence="10" key="1">
    <citation type="submission" date="2014-10" db="EMBL/GenBank/DDBJ databases">
        <authorList>
            <person name="King R."/>
        </authorList>
    </citation>
    <scope>NUCLEOTIDE SEQUENCE [LARGE SCALE GENOMIC DNA]</scope>
    <source>
        <strain evidence="10">A3/5</strain>
    </source>
</reference>
<evidence type="ECO:0000256" key="7">
    <source>
        <dbReference type="SAM" id="MobiDB-lite"/>
    </source>
</evidence>
<keyword evidence="10" id="KW-1185">Reference proteome</keyword>
<dbReference type="AlphaFoldDB" id="A0A2L2TEK0"/>
<dbReference type="Pfam" id="PF04082">
    <property type="entry name" value="Fungal_trans"/>
    <property type="match status" value="1"/>
</dbReference>
<keyword evidence="3" id="KW-0805">Transcription regulation</keyword>
<dbReference type="Gene3D" id="4.10.240.10">
    <property type="entry name" value="Zn(2)-C6 fungal-type DNA-binding domain"/>
    <property type="match status" value="1"/>
</dbReference>
<dbReference type="GO" id="GO:0003677">
    <property type="term" value="F:DNA binding"/>
    <property type="evidence" value="ECO:0007669"/>
    <property type="project" value="UniProtKB-KW"/>
</dbReference>
<feature type="compositionally biased region" description="Low complexity" evidence="7">
    <location>
        <begin position="67"/>
        <end position="87"/>
    </location>
</feature>
<dbReference type="CDD" id="cd00067">
    <property type="entry name" value="GAL4"/>
    <property type="match status" value="1"/>
</dbReference>
<keyword evidence="4" id="KW-0238">DNA-binding</keyword>
<dbReference type="PROSITE" id="PS00463">
    <property type="entry name" value="ZN2_CY6_FUNGAL_1"/>
    <property type="match status" value="1"/>
</dbReference>
<keyword evidence="6" id="KW-0539">Nucleus</keyword>
<evidence type="ECO:0000256" key="4">
    <source>
        <dbReference type="ARBA" id="ARBA00023125"/>
    </source>
</evidence>
<dbReference type="GO" id="GO:0000981">
    <property type="term" value="F:DNA-binding transcription factor activity, RNA polymerase II-specific"/>
    <property type="evidence" value="ECO:0007669"/>
    <property type="project" value="InterPro"/>
</dbReference>
<accession>A0A2L2TEK0</accession>
<evidence type="ECO:0000256" key="6">
    <source>
        <dbReference type="ARBA" id="ARBA00023242"/>
    </source>
</evidence>
<keyword evidence="2" id="KW-0862">Zinc</keyword>
<evidence type="ECO:0000259" key="8">
    <source>
        <dbReference type="PROSITE" id="PS50048"/>
    </source>
</evidence>
<proteinExistence type="predicted"/>
<dbReference type="SUPFAM" id="SSF57701">
    <property type="entry name" value="Zn2/Cys6 DNA-binding domain"/>
    <property type="match status" value="1"/>
</dbReference>
<evidence type="ECO:0000256" key="2">
    <source>
        <dbReference type="ARBA" id="ARBA00022833"/>
    </source>
</evidence>
<dbReference type="Pfam" id="PF00172">
    <property type="entry name" value="Zn_clus"/>
    <property type="match status" value="1"/>
</dbReference>
<dbReference type="OrthoDB" id="5121955at2759"/>
<name>A0A2L2TEK0_9HYPO</name>
<dbReference type="KEGG" id="fvn:FVRRES_00353"/>
<keyword evidence="5" id="KW-0804">Transcription</keyword>
<feature type="domain" description="Zn(2)-C6 fungal-type" evidence="8">
    <location>
        <begin position="26"/>
        <end position="57"/>
    </location>
</feature>
<dbReference type="PROSITE" id="PS50048">
    <property type="entry name" value="ZN2_CY6_FUNGAL_2"/>
    <property type="match status" value="1"/>
</dbReference>
<feature type="region of interest" description="Disordered" evidence="7">
    <location>
        <begin position="119"/>
        <end position="138"/>
    </location>
</feature>
<evidence type="ECO:0000256" key="1">
    <source>
        <dbReference type="ARBA" id="ARBA00022723"/>
    </source>
</evidence>
<protein>
    <recommendedName>
        <fullName evidence="8">Zn(2)-C6 fungal-type domain-containing protein</fullName>
    </recommendedName>
</protein>
<dbReference type="STRING" id="56646.A0A2L2TEK0"/>
<dbReference type="InterPro" id="IPR052073">
    <property type="entry name" value="Amide_Lactam_Regulators"/>
</dbReference>
<dbReference type="GO" id="GO:0008270">
    <property type="term" value="F:zinc ion binding"/>
    <property type="evidence" value="ECO:0007669"/>
    <property type="project" value="InterPro"/>
</dbReference>
<evidence type="ECO:0000256" key="5">
    <source>
        <dbReference type="ARBA" id="ARBA00023163"/>
    </source>
</evidence>
<dbReference type="CDD" id="cd12148">
    <property type="entry name" value="fungal_TF_MHR"/>
    <property type="match status" value="1"/>
</dbReference>
<dbReference type="RefSeq" id="XP_025587561.1">
    <property type="nucleotide sequence ID" value="XM_025731743.2"/>
</dbReference>
<organism evidence="9 10">
    <name type="scientific">Fusarium venenatum</name>
    <dbReference type="NCBI Taxonomy" id="56646"/>
    <lineage>
        <taxon>Eukaryota</taxon>
        <taxon>Fungi</taxon>
        <taxon>Dikarya</taxon>
        <taxon>Ascomycota</taxon>
        <taxon>Pezizomycotina</taxon>
        <taxon>Sordariomycetes</taxon>
        <taxon>Hypocreomycetidae</taxon>
        <taxon>Hypocreales</taxon>
        <taxon>Nectriaceae</taxon>
        <taxon>Fusarium</taxon>
    </lineage>
</organism>
<dbReference type="GeneID" id="37251997"/>
<evidence type="ECO:0000256" key="3">
    <source>
        <dbReference type="ARBA" id="ARBA00023015"/>
    </source>
</evidence>
<dbReference type="InterPro" id="IPR036864">
    <property type="entry name" value="Zn2-C6_fun-type_DNA-bd_sf"/>
</dbReference>
<dbReference type="Proteomes" id="UP000245910">
    <property type="component" value="Chromosome I"/>
</dbReference>
<dbReference type="PANTHER" id="PTHR47171">
    <property type="entry name" value="FARA-RELATED"/>
    <property type="match status" value="1"/>
</dbReference>
<dbReference type="PANTHER" id="PTHR47171:SF1">
    <property type="entry name" value="ZN(II)2CYS6 TRANSCRIPTION FACTOR (EUROFUNG)"/>
    <property type="match status" value="1"/>
</dbReference>